<comment type="caution">
    <text evidence="2">The sequence shown here is derived from an EMBL/GenBank/DDBJ whole genome shotgun (WGS) entry which is preliminary data.</text>
</comment>
<gene>
    <name evidence="2" type="ORF">EKH80_05145</name>
</gene>
<dbReference type="SUPFAM" id="SSF47413">
    <property type="entry name" value="lambda repressor-like DNA-binding domains"/>
    <property type="match status" value="1"/>
</dbReference>
<evidence type="ECO:0000313" key="3">
    <source>
        <dbReference type="Proteomes" id="UP000274358"/>
    </source>
</evidence>
<protein>
    <submittedName>
        <fullName evidence="2">Helix-turn-helix domain-containing protein</fullName>
    </submittedName>
</protein>
<dbReference type="RefSeq" id="WP_126683663.1">
    <property type="nucleotide sequence ID" value="NZ_RYYV01000003.1"/>
</dbReference>
<dbReference type="SMART" id="SM00530">
    <property type="entry name" value="HTH_XRE"/>
    <property type="match status" value="1"/>
</dbReference>
<sequence>MPKGKSIYEPEYPDFLQLLVETRKAGGLTQVQLAAKSGLSQQYISAVERGGIRLDTLQLRRWLHACGSDLKVFSAELERRLAVREGKAEGAKSGRTKKG</sequence>
<keyword evidence="3" id="KW-1185">Reference proteome</keyword>
<dbReference type="InterPro" id="IPR001387">
    <property type="entry name" value="Cro/C1-type_HTH"/>
</dbReference>
<dbReference type="OrthoDB" id="9803379at2"/>
<dbReference type="Pfam" id="PF01381">
    <property type="entry name" value="HTH_3"/>
    <property type="match status" value="1"/>
</dbReference>
<evidence type="ECO:0000313" key="2">
    <source>
        <dbReference type="EMBL" id="RUL78227.1"/>
    </source>
</evidence>
<dbReference type="Proteomes" id="UP000274358">
    <property type="component" value="Unassembled WGS sequence"/>
</dbReference>
<name>A0A432M9W4_9GAMM</name>
<dbReference type="Gene3D" id="1.10.260.40">
    <property type="entry name" value="lambda repressor-like DNA-binding domains"/>
    <property type="match status" value="1"/>
</dbReference>
<dbReference type="InterPro" id="IPR010982">
    <property type="entry name" value="Lambda_DNA-bd_dom_sf"/>
</dbReference>
<evidence type="ECO:0000259" key="1">
    <source>
        <dbReference type="PROSITE" id="PS50943"/>
    </source>
</evidence>
<organism evidence="2 3">
    <name type="scientific">Dyella choica</name>
    <dbReference type="NCBI Taxonomy" id="1927959"/>
    <lineage>
        <taxon>Bacteria</taxon>
        <taxon>Pseudomonadati</taxon>
        <taxon>Pseudomonadota</taxon>
        <taxon>Gammaproteobacteria</taxon>
        <taxon>Lysobacterales</taxon>
        <taxon>Rhodanobacteraceae</taxon>
        <taxon>Dyella</taxon>
    </lineage>
</organism>
<dbReference type="EMBL" id="RYYV01000003">
    <property type="protein sequence ID" value="RUL78227.1"/>
    <property type="molecule type" value="Genomic_DNA"/>
</dbReference>
<dbReference type="GO" id="GO:0003677">
    <property type="term" value="F:DNA binding"/>
    <property type="evidence" value="ECO:0007669"/>
    <property type="project" value="InterPro"/>
</dbReference>
<dbReference type="AlphaFoldDB" id="A0A432M9W4"/>
<proteinExistence type="predicted"/>
<feature type="domain" description="HTH cro/C1-type" evidence="1">
    <location>
        <begin position="19"/>
        <end position="73"/>
    </location>
</feature>
<reference evidence="2 3" key="1">
    <citation type="submission" date="2018-12" db="EMBL/GenBank/DDBJ databases">
        <title>Dyella dinghuensis sp. nov. DHOA06 and Dyella choica sp. nov. 4M-K27, isolated from forest soil.</title>
        <authorList>
            <person name="Qiu L.-H."/>
            <person name="Gao Z.-H."/>
        </authorList>
    </citation>
    <scope>NUCLEOTIDE SEQUENCE [LARGE SCALE GENOMIC DNA]</scope>
    <source>
        <strain evidence="2 3">4M-K27</strain>
    </source>
</reference>
<dbReference type="PROSITE" id="PS50943">
    <property type="entry name" value="HTH_CROC1"/>
    <property type="match status" value="1"/>
</dbReference>
<dbReference type="CDD" id="cd00093">
    <property type="entry name" value="HTH_XRE"/>
    <property type="match status" value="1"/>
</dbReference>
<accession>A0A432M9W4</accession>